<reference evidence="9 10" key="1">
    <citation type="submission" date="2023-01" db="EMBL/GenBank/DDBJ databases">
        <title>Vibrio sp. KJ40-1 sp.nov, isolated from marine algae.</title>
        <authorList>
            <person name="Butt M."/>
            <person name="Kim J.M.J."/>
            <person name="Jeon C.O.C."/>
        </authorList>
    </citation>
    <scope>NUCLEOTIDE SEQUENCE [LARGE SCALE GENOMIC DNA]</scope>
    <source>
        <strain evidence="9 10">KJ40-1</strain>
    </source>
</reference>
<keyword evidence="3" id="KW-1003">Cell membrane</keyword>
<accession>A0ABT4YS82</accession>
<keyword evidence="4 7" id="KW-0812">Transmembrane</keyword>
<evidence type="ECO:0000256" key="5">
    <source>
        <dbReference type="ARBA" id="ARBA00022989"/>
    </source>
</evidence>
<keyword evidence="5 8" id="KW-1133">Transmembrane helix</keyword>
<feature type="transmembrane region" description="Helical" evidence="8">
    <location>
        <begin position="20"/>
        <end position="38"/>
    </location>
</feature>
<organism evidence="9 10">
    <name type="scientific">Vibrio algarum</name>
    <dbReference type="NCBI Taxonomy" id="3020714"/>
    <lineage>
        <taxon>Bacteria</taxon>
        <taxon>Pseudomonadati</taxon>
        <taxon>Pseudomonadota</taxon>
        <taxon>Gammaproteobacteria</taxon>
        <taxon>Vibrionales</taxon>
        <taxon>Vibrionaceae</taxon>
        <taxon>Vibrio</taxon>
    </lineage>
</organism>
<evidence type="ECO:0000256" key="7">
    <source>
        <dbReference type="RuleBase" id="RU003879"/>
    </source>
</evidence>
<keyword evidence="7" id="KW-0813">Transport</keyword>
<comment type="similarity">
    <text evidence="2 7">Belongs to the ExbD/TolR family.</text>
</comment>
<dbReference type="Pfam" id="PF02472">
    <property type="entry name" value="ExbD"/>
    <property type="match status" value="1"/>
</dbReference>
<comment type="subcellular location">
    <subcellularLocation>
        <location evidence="1">Cell membrane</location>
        <topology evidence="1">Single-pass membrane protein</topology>
    </subcellularLocation>
    <subcellularLocation>
        <location evidence="7">Cell membrane</location>
        <topology evidence="7">Single-pass type II membrane protein</topology>
    </subcellularLocation>
</comment>
<dbReference type="InterPro" id="IPR003400">
    <property type="entry name" value="ExbD"/>
</dbReference>
<evidence type="ECO:0000313" key="9">
    <source>
        <dbReference type="EMBL" id="MDB1124422.1"/>
    </source>
</evidence>
<name>A0ABT4YS82_9VIBR</name>
<dbReference type="EMBL" id="JAQLOI010000001">
    <property type="protein sequence ID" value="MDB1124422.1"/>
    <property type="molecule type" value="Genomic_DNA"/>
</dbReference>
<evidence type="ECO:0000256" key="2">
    <source>
        <dbReference type="ARBA" id="ARBA00005811"/>
    </source>
</evidence>
<comment type="caution">
    <text evidence="9">The sequence shown here is derived from an EMBL/GenBank/DDBJ whole genome shotgun (WGS) entry which is preliminary data.</text>
</comment>
<keyword evidence="6 8" id="KW-0472">Membrane</keyword>
<evidence type="ECO:0000256" key="4">
    <source>
        <dbReference type="ARBA" id="ARBA00022692"/>
    </source>
</evidence>
<evidence type="ECO:0000256" key="8">
    <source>
        <dbReference type="SAM" id="Phobius"/>
    </source>
</evidence>
<gene>
    <name evidence="9" type="ORF">PGX00_12465</name>
</gene>
<dbReference type="Proteomes" id="UP001210678">
    <property type="component" value="Unassembled WGS sequence"/>
</dbReference>
<sequence>MITSSPQQPSFLTPDLTPLLDLIFIVLVFLLLTANIQIKSMEVSIPQTQDHEVLSPPDKDVITVNIHAQDSLWAIEGIPYSDWNQFAEVLVITINNQPNKSLVIAADKSASVQSMLRLLAFLQKNQINATNIIMDNQES</sequence>
<dbReference type="PANTHER" id="PTHR30558:SF15">
    <property type="entry name" value="BIOPOLYMER TRANSPORT PROTEIN EXBD1"/>
    <property type="match status" value="1"/>
</dbReference>
<evidence type="ECO:0000256" key="1">
    <source>
        <dbReference type="ARBA" id="ARBA00004162"/>
    </source>
</evidence>
<keyword evidence="10" id="KW-1185">Reference proteome</keyword>
<protein>
    <submittedName>
        <fullName evidence="9">Biopolymer transporter ExbD</fullName>
    </submittedName>
</protein>
<evidence type="ECO:0000313" key="10">
    <source>
        <dbReference type="Proteomes" id="UP001210678"/>
    </source>
</evidence>
<keyword evidence="7" id="KW-0653">Protein transport</keyword>
<dbReference type="RefSeq" id="WP_272136885.1">
    <property type="nucleotide sequence ID" value="NZ_JAQLOI010000001.1"/>
</dbReference>
<dbReference type="PANTHER" id="PTHR30558">
    <property type="entry name" value="EXBD MEMBRANE COMPONENT OF PMF-DRIVEN MACROMOLECULE IMPORT SYSTEM"/>
    <property type="match status" value="1"/>
</dbReference>
<proteinExistence type="inferred from homology"/>
<evidence type="ECO:0000256" key="3">
    <source>
        <dbReference type="ARBA" id="ARBA00022475"/>
    </source>
</evidence>
<evidence type="ECO:0000256" key="6">
    <source>
        <dbReference type="ARBA" id="ARBA00023136"/>
    </source>
</evidence>